<dbReference type="PANTHER" id="PTHR22940:SF4">
    <property type="entry name" value="PROTEIN TIMELESS HOMOLOG"/>
    <property type="match status" value="1"/>
</dbReference>
<gene>
    <name evidence="10" type="ORF">AYO20_11020</name>
</gene>
<feature type="compositionally biased region" description="Acidic residues" evidence="8">
    <location>
        <begin position="658"/>
        <end position="667"/>
    </location>
</feature>
<keyword evidence="7" id="KW-0131">Cell cycle</keyword>
<sequence>MRVEESLDSNAPACASKGLETPGFLLEAPAKVPTRPYRKPRLTDKRRNVHSGGCMVRPNAFNASGARVDDMDYIDDSNPFTKAQTVHPEVRAYVYSLVNALGGSSTDDDGRYVLGDDALACLRDLKRWLKLYDEKNNRLDVARCLAEAKLVGGDLIPILASWPEDGKENKLKARVALACLEVLVPLTWPLETTGEMTVNHHRHTPYIQQAQVVYKAAVLGCDTSNILRQVVRIGLPSIAVARDERTSRDEGILKLMLYFFRNIAVIQQIPNLPSQGLDSEVSRSATIEAFRDQDVFALLLTICSNMGDDFNLQDVIVLDILFNLIKGVDPRRLWMTQQERKSQGITDLGAALAVEESKNRDAKKHQWSRHGRFGTMIWVKREGEKMSAVSGQDNLRNDQQALLNMDKSKKWNKPQQKRRDIDHTIHDFDRTTHLTDSAAEKLRNFVEEFLDSGFNPFFTHLRKAIEREAERLVDVNYRQFFYAVAWFLEAERIRRETQKKEVKPDKVRDDFTDESYSIVAAVLNQETFIMLNRFMQVSLDNKEWQDLNACMRCFTQVLLTVQEMTQSPLEEDQEIADNIQNRIFYEETTHDRVVEILKGYKDQGFGYLDACTELSHVFLRMLERYSKENVDLQIRSRRRAKKKRQEERRKLAQPGDDPAADDEVSENEDIADVVQVSKERKFDFNRFAAKFSTQNSVNTFVSLTTLYRDLSVDQLKRAHRFFYRVAFKQDLAVLLYRIDIIALFNKMINGPDCLDRRHAMYREWSEFARQVFKKMFKKIDQRPELIVEMLFSKINSTLYYLEYGQEKQTIATTRAPAELEIRPAPGRDIKEQIGIVVTVLLKDGKADLVRWVKTTLGSAFDERHAWEAEAEARRLGITEAAQRDGEEPPENVDVGKPSYITVHASSEDIKTAMFKNGRLKLLMRLVNFEMLGDEDVLGATWIIPGQISAGQLSDHKAAIEQYEQTPWQGEDENEEAEDMIRRARNKEKIDRDDGDEAPRDAFIDDSEGEEEFLFPDNPRKKKSKDAIAELRAKRKRKRGEDDDGEDDIDEDLAAQRRAARKAAALDRRRKIKSEAYIRDSDDESDAEKDRLFFEREEQMRTKYAEKIRNELQNQTSLGISEQQPKATKRAKKQHAAQTEEERASDDDLLMTDTDDHHTEPASSQQRRVWDSEDEEEDDGDTPMSSQSAQANIEAGDGQMKLRELDQPRAAVEPGSKTFQAEVELSDDDEDIIPTARRRPMVRGGFVVDSDDDE</sequence>
<dbReference type="OrthoDB" id="310853at2759"/>
<evidence type="ECO:0000256" key="7">
    <source>
        <dbReference type="ARBA" id="ARBA00023306"/>
    </source>
</evidence>
<dbReference type="GeneID" id="34594406"/>
<dbReference type="GO" id="GO:0006281">
    <property type="term" value="P:DNA repair"/>
    <property type="evidence" value="ECO:0007669"/>
    <property type="project" value="TreeGrafter"/>
</dbReference>
<evidence type="ECO:0000256" key="3">
    <source>
        <dbReference type="ARBA" id="ARBA00021529"/>
    </source>
</evidence>
<keyword evidence="5" id="KW-0539">Nucleus</keyword>
<dbReference type="RefSeq" id="XP_022494757.1">
    <property type="nucleotide sequence ID" value="XM_022649274.1"/>
</dbReference>
<evidence type="ECO:0000259" key="9">
    <source>
        <dbReference type="Pfam" id="PF04821"/>
    </source>
</evidence>
<keyword evidence="11" id="KW-1185">Reference proteome</keyword>
<evidence type="ECO:0000313" key="10">
    <source>
        <dbReference type="EMBL" id="OAL23208.1"/>
    </source>
</evidence>
<organism evidence="10 11">
    <name type="scientific">Fonsecaea nubica</name>
    <dbReference type="NCBI Taxonomy" id="856822"/>
    <lineage>
        <taxon>Eukaryota</taxon>
        <taxon>Fungi</taxon>
        <taxon>Dikarya</taxon>
        <taxon>Ascomycota</taxon>
        <taxon>Pezizomycotina</taxon>
        <taxon>Eurotiomycetes</taxon>
        <taxon>Chaetothyriomycetidae</taxon>
        <taxon>Chaetothyriales</taxon>
        <taxon>Herpotrichiellaceae</taxon>
        <taxon>Fonsecaea</taxon>
    </lineage>
</organism>
<dbReference type="GO" id="GO:0043111">
    <property type="term" value="P:replication fork arrest"/>
    <property type="evidence" value="ECO:0007669"/>
    <property type="project" value="TreeGrafter"/>
</dbReference>
<feature type="compositionally biased region" description="Acidic residues" evidence="8">
    <location>
        <begin position="1171"/>
        <end position="1180"/>
    </location>
</feature>
<keyword evidence="6" id="KW-0469">Meiosis</keyword>
<feature type="domain" description="Timeless N-terminal" evidence="9">
    <location>
        <begin position="111"/>
        <end position="379"/>
    </location>
</feature>
<protein>
    <recommendedName>
        <fullName evidence="3">Topoisomerase 1-associated factor 1</fullName>
    </recommendedName>
</protein>
<dbReference type="EMBL" id="LVCJ01000130">
    <property type="protein sequence ID" value="OAL23208.1"/>
    <property type="molecule type" value="Genomic_DNA"/>
</dbReference>
<feature type="compositionally biased region" description="Acidic residues" evidence="8">
    <location>
        <begin position="1003"/>
        <end position="1013"/>
    </location>
</feature>
<feature type="region of interest" description="Disordered" evidence="8">
    <location>
        <begin position="984"/>
        <end position="1092"/>
    </location>
</feature>
<dbReference type="Proteomes" id="UP000185904">
    <property type="component" value="Unassembled WGS sequence"/>
</dbReference>
<dbReference type="InterPro" id="IPR044998">
    <property type="entry name" value="Timeless"/>
</dbReference>
<comment type="similarity">
    <text evidence="2">Belongs to the timeless family.</text>
</comment>
<accession>A0A178BZY8</accession>
<feature type="region of interest" description="Disordered" evidence="8">
    <location>
        <begin position="636"/>
        <end position="667"/>
    </location>
</feature>
<dbReference type="PANTHER" id="PTHR22940">
    <property type="entry name" value="TIMEOUT/TIMELESS-2"/>
    <property type="match status" value="1"/>
</dbReference>
<evidence type="ECO:0000256" key="6">
    <source>
        <dbReference type="ARBA" id="ARBA00023254"/>
    </source>
</evidence>
<evidence type="ECO:0000256" key="5">
    <source>
        <dbReference type="ARBA" id="ARBA00023242"/>
    </source>
</evidence>
<proteinExistence type="inferred from homology"/>
<reference evidence="10 11" key="1">
    <citation type="submission" date="2016-03" db="EMBL/GenBank/DDBJ databases">
        <title>The draft genome sequence of Fonsecaea nubica causative agent of cutaneous subcutaneous infection in human host.</title>
        <authorList>
            <person name="Costa F."/>
            <person name="Sybren D.H."/>
            <person name="Raittz R.T."/>
            <person name="Weiss V.A."/>
            <person name="Leao A.C."/>
            <person name="Gomes R."/>
            <person name="De Souza E.M."/>
            <person name="Pedrosa F.O."/>
            <person name="Steffens M.B."/>
            <person name="Bombassaro A."/>
            <person name="Tadra-Sfeir M.Z."/>
            <person name="Moreno L.F."/>
            <person name="Najafzadeh M.J."/>
            <person name="Felipe M.S."/>
            <person name="Teixeira M."/>
            <person name="Sun J."/>
            <person name="Xi L."/>
            <person name="Castro M.A."/>
            <person name="Vicente V.A."/>
        </authorList>
    </citation>
    <scope>NUCLEOTIDE SEQUENCE [LARGE SCALE GENOMIC DNA]</scope>
    <source>
        <strain evidence="10 11">CBS 269.64</strain>
    </source>
</reference>
<feature type="region of interest" description="Disordered" evidence="8">
    <location>
        <begin position="1104"/>
        <end position="1203"/>
    </location>
</feature>
<feature type="compositionally biased region" description="Basic and acidic residues" evidence="8">
    <location>
        <begin position="984"/>
        <end position="1002"/>
    </location>
</feature>
<comment type="subcellular location">
    <subcellularLocation>
        <location evidence="1">Nucleus</location>
    </subcellularLocation>
</comment>
<dbReference type="Pfam" id="PF04821">
    <property type="entry name" value="TIMELESS"/>
    <property type="match status" value="1"/>
</dbReference>
<dbReference type="AlphaFoldDB" id="A0A178BZY8"/>
<feature type="compositionally biased region" description="Acidic residues" evidence="8">
    <location>
        <begin position="1041"/>
        <end position="1052"/>
    </location>
</feature>
<dbReference type="InterPro" id="IPR006906">
    <property type="entry name" value="Timeless_N"/>
</dbReference>
<evidence type="ECO:0000256" key="4">
    <source>
        <dbReference type="ARBA" id="ARBA00022880"/>
    </source>
</evidence>
<dbReference type="GO" id="GO:0051321">
    <property type="term" value="P:meiotic cell cycle"/>
    <property type="evidence" value="ECO:0007669"/>
    <property type="project" value="UniProtKB-KW"/>
</dbReference>
<dbReference type="GO" id="GO:0000076">
    <property type="term" value="P:DNA replication checkpoint signaling"/>
    <property type="evidence" value="ECO:0007669"/>
    <property type="project" value="TreeGrafter"/>
</dbReference>
<keyword evidence="4" id="KW-0236">DNA replication inhibitor</keyword>
<evidence type="ECO:0000256" key="8">
    <source>
        <dbReference type="SAM" id="MobiDB-lite"/>
    </source>
</evidence>
<name>A0A178BZY8_9EURO</name>
<dbReference type="GO" id="GO:0031298">
    <property type="term" value="C:replication fork protection complex"/>
    <property type="evidence" value="ECO:0007669"/>
    <property type="project" value="TreeGrafter"/>
</dbReference>
<evidence type="ECO:0000256" key="1">
    <source>
        <dbReference type="ARBA" id="ARBA00004123"/>
    </source>
</evidence>
<feature type="compositionally biased region" description="Polar residues" evidence="8">
    <location>
        <begin position="1110"/>
        <end position="1125"/>
    </location>
</feature>
<evidence type="ECO:0000256" key="2">
    <source>
        <dbReference type="ARBA" id="ARBA00008174"/>
    </source>
</evidence>
<comment type="caution">
    <text evidence="10">The sequence shown here is derived from an EMBL/GenBank/DDBJ whole genome shotgun (WGS) entry which is preliminary data.</text>
</comment>
<dbReference type="GO" id="GO:0003677">
    <property type="term" value="F:DNA binding"/>
    <property type="evidence" value="ECO:0007669"/>
    <property type="project" value="TreeGrafter"/>
</dbReference>
<evidence type="ECO:0000313" key="11">
    <source>
        <dbReference type="Proteomes" id="UP000185904"/>
    </source>
</evidence>